<evidence type="ECO:0000256" key="3">
    <source>
        <dbReference type="ARBA" id="ARBA00022448"/>
    </source>
</evidence>
<organism evidence="10 11">
    <name type="scientific">Clunio marinus</name>
    <dbReference type="NCBI Taxonomy" id="568069"/>
    <lineage>
        <taxon>Eukaryota</taxon>
        <taxon>Metazoa</taxon>
        <taxon>Ecdysozoa</taxon>
        <taxon>Arthropoda</taxon>
        <taxon>Hexapoda</taxon>
        <taxon>Insecta</taxon>
        <taxon>Pterygota</taxon>
        <taxon>Neoptera</taxon>
        <taxon>Endopterygota</taxon>
        <taxon>Diptera</taxon>
        <taxon>Nematocera</taxon>
        <taxon>Chironomoidea</taxon>
        <taxon>Chironomidae</taxon>
        <taxon>Clunio</taxon>
    </lineage>
</organism>
<evidence type="ECO:0000256" key="4">
    <source>
        <dbReference type="ARBA" id="ARBA00022692"/>
    </source>
</evidence>
<evidence type="ECO:0000256" key="2">
    <source>
        <dbReference type="ARBA" id="ARBA00008160"/>
    </source>
</evidence>
<dbReference type="PANTHER" id="PTHR12952:SF0">
    <property type="entry name" value="PROTEIN SYS1 HOMOLOG"/>
    <property type="match status" value="1"/>
</dbReference>
<feature type="transmembrane region" description="Helical" evidence="9">
    <location>
        <begin position="21"/>
        <end position="45"/>
    </location>
</feature>
<dbReference type="EMBL" id="CVRI01000066">
    <property type="protein sequence ID" value="CRL06296.1"/>
    <property type="molecule type" value="Genomic_DNA"/>
</dbReference>
<evidence type="ECO:0000256" key="5">
    <source>
        <dbReference type="ARBA" id="ARBA00022927"/>
    </source>
</evidence>
<evidence type="ECO:0000256" key="9">
    <source>
        <dbReference type="SAM" id="Phobius"/>
    </source>
</evidence>
<protein>
    <submittedName>
        <fullName evidence="10">CLUMA_CG019064, isoform A</fullName>
    </submittedName>
</protein>
<keyword evidence="8 9" id="KW-0472">Membrane</keyword>
<feature type="transmembrane region" description="Helical" evidence="9">
    <location>
        <begin position="94"/>
        <end position="115"/>
    </location>
</feature>
<dbReference type="GO" id="GO:0034067">
    <property type="term" value="P:protein localization to Golgi apparatus"/>
    <property type="evidence" value="ECO:0007669"/>
    <property type="project" value="TreeGrafter"/>
</dbReference>
<dbReference type="GO" id="GO:0005829">
    <property type="term" value="C:cytosol"/>
    <property type="evidence" value="ECO:0007669"/>
    <property type="project" value="GOC"/>
</dbReference>
<evidence type="ECO:0000256" key="7">
    <source>
        <dbReference type="ARBA" id="ARBA00023034"/>
    </source>
</evidence>
<dbReference type="InterPro" id="IPR019185">
    <property type="entry name" value="Integral_membrane_SYS1-rel"/>
</dbReference>
<comment type="similarity">
    <text evidence="2">Belongs to the SYS1 family.</text>
</comment>
<evidence type="ECO:0000256" key="6">
    <source>
        <dbReference type="ARBA" id="ARBA00022989"/>
    </source>
</evidence>
<dbReference type="GO" id="GO:0005802">
    <property type="term" value="C:trans-Golgi network"/>
    <property type="evidence" value="ECO:0007669"/>
    <property type="project" value="TreeGrafter"/>
</dbReference>
<dbReference type="STRING" id="568069.A0A1J1J1S9"/>
<comment type="subcellular location">
    <subcellularLocation>
        <location evidence="1">Golgi apparatus membrane</location>
        <topology evidence="1">Multi-pass membrane protein</topology>
    </subcellularLocation>
</comment>
<proteinExistence type="inferred from homology"/>
<evidence type="ECO:0000313" key="11">
    <source>
        <dbReference type="Proteomes" id="UP000183832"/>
    </source>
</evidence>
<name>A0A1J1J1S9_9DIPT</name>
<dbReference type="Proteomes" id="UP000183832">
    <property type="component" value="Unassembled WGS sequence"/>
</dbReference>
<evidence type="ECO:0000256" key="1">
    <source>
        <dbReference type="ARBA" id="ARBA00004653"/>
    </source>
</evidence>
<dbReference type="GO" id="GO:0000139">
    <property type="term" value="C:Golgi membrane"/>
    <property type="evidence" value="ECO:0007669"/>
    <property type="project" value="UniProtKB-SubCell"/>
</dbReference>
<keyword evidence="3" id="KW-0813">Transport</keyword>
<keyword evidence="5" id="KW-0653">Protein transport</keyword>
<keyword evidence="4 9" id="KW-0812">Transmembrane</keyword>
<dbReference type="AlphaFoldDB" id="A0A1J1J1S9"/>
<keyword evidence="6 9" id="KW-1133">Transmembrane helix</keyword>
<dbReference type="PANTHER" id="PTHR12952">
    <property type="entry name" value="SYS1"/>
    <property type="match status" value="1"/>
</dbReference>
<dbReference type="GO" id="GO:0043001">
    <property type="term" value="P:Golgi to plasma membrane protein transport"/>
    <property type="evidence" value="ECO:0007669"/>
    <property type="project" value="TreeGrafter"/>
</dbReference>
<sequence>MAKTGSFQLNKFDPILVSSQICAFQSFLYVTLSLILILGLTFLNINLSLSAIFDFRQINVSNSEGVLIISCFIINSLFGALFLWTFVKRRKLCLDFCCTYHFIHFIICCCFEGEFPSLSYWLLNVTCLVIMTVTSEYLCLKEEMKEIPLYQSLSTKADL</sequence>
<evidence type="ECO:0000256" key="8">
    <source>
        <dbReference type="ARBA" id="ARBA00023136"/>
    </source>
</evidence>
<dbReference type="Pfam" id="PF09801">
    <property type="entry name" value="SYS1"/>
    <property type="match status" value="1"/>
</dbReference>
<evidence type="ECO:0000313" key="10">
    <source>
        <dbReference type="EMBL" id="CRL06296.1"/>
    </source>
</evidence>
<gene>
    <name evidence="10" type="primary">putative Protein SYS1 homolog</name>
    <name evidence="10" type="ORF">CLUMA_CG019064</name>
</gene>
<accession>A0A1J1J1S9</accession>
<reference evidence="10 11" key="1">
    <citation type="submission" date="2015-04" db="EMBL/GenBank/DDBJ databases">
        <authorList>
            <person name="Syromyatnikov M.Y."/>
            <person name="Popov V.N."/>
        </authorList>
    </citation>
    <scope>NUCLEOTIDE SEQUENCE [LARGE SCALE GENOMIC DNA]</scope>
</reference>
<feature type="transmembrane region" description="Helical" evidence="9">
    <location>
        <begin position="65"/>
        <end position="87"/>
    </location>
</feature>
<dbReference type="OrthoDB" id="542931at2759"/>
<dbReference type="GO" id="GO:0006895">
    <property type="term" value="P:Golgi to endosome transport"/>
    <property type="evidence" value="ECO:0007669"/>
    <property type="project" value="TreeGrafter"/>
</dbReference>
<keyword evidence="7" id="KW-0333">Golgi apparatus</keyword>
<keyword evidence="11" id="KW-1185">Reference proteome</keyword>